<protein>
    <submittedName>
        <fullName evidence="1">Uncharacterized protein</fullName>
    </submittedName>
</protein>
<proteinExistence type="predicted"/>
<evidence type="ECO:0000313" key="2">
    <source>
        <dbReference type="Proteomes" id="UP001454036"/>
    </source>
</evidence>
<dbReference type="AlphaFoldDB" id="A0AAV3PJT2"/>
<dbReference type="Proteomes" id="UP001454036">
    <property type="component" value="Unassembled WGS sequence"/>
</dbReference>
<reference evidence="1 2" key="1">
    <citation type="submission" date="2024-01" db="EMBL/GenBank/DDBJ databases">
        <title>The complete chloroplast genome sequence of Lithospermum erythrorhizon: insights into the phylogenetic relationship among Boraginaceae species and the maternal lineages of purple gromwells.</title>
        <authorList>
            <person name="Okada T."/>
            <person name="Watanabe K."/>
        </authorList>
    </citation>
    <scope>NUCLEOTIDE SEQUENCE [LARGE SCALE GENOMIC DNA]</scope>
</reference>
<gene>
    <name evidence="1" type="ORF">LIER_10232</name>
</gene>
<sequence length="145" mass="16305">MSTPFDCAGSNEIAMLSIGVEWITGQHVENWDIIVLGQVLLEGLDKGGICQSNDGLFGHLQELVEPFAKDMPYRKHSFHRRNCKDSCNVKVSNSFSRPDPCPNVLKRLPSVKWRGTNVQHHNAVDDDKATLGLSQKDCKKDTWQQ</sequence>
<keyword evidence="2" id="KW-1185">Reference proteome</keyword>
<name>A0AAV3PJT2_LITER</name>
<accession>A0AAV3PJT2</accession>
<evidence type="ECO:0000313" key="1">
    <source>
        <dbReference type="EMBL" id="GAA0151530.1"/>
    </source>
</evidence>
<comment type="caution">
    <text evidence="1">The sequence shown here is derived from an EMBL/GenBank/DDBJ whole genome shotgun (WGS) entry which is preliminary data.</text>
</comment>
<dbReference type="EMBL" id="BAABME010001803">
    <property type="protein sequence ID" value="GAA0151530.1"/>
    <property type="molecule type" value="Genomic_DNA"/>
</dbReference>
<organism evidence="1 2">
    <name type="scientific">Lithospermum erythrorhizon</name>
    <name type="common">Purple gromwell</name>
    <name type="synonym">Lithospermum officinale var. erythrorhizon</name>
    <dbReference type="NCBI Taxonomy" id="34254"/>
    <lineage>
        <taxon>Eukaryota</taxon>
        <taxon>Viridiplantae</taxon>
        <taxon>Streptophyta</taxon>
        <taxon>Embryophyta</taxon>
        <taxon>Tracheophyta</taxon>
        <taxon>Spermatophyta</taxon>
        <taxon>Magnoliopsida</taxon>
        <taxon>eudicotyledons</taxon>
        <taxon>Gunneridae</taxon>
        <taxon>Pentapetalae</taxon>
        <taxon>asterids</taxon>
        <taxon>lamiids</taxon>
        <taxon>Boraginales</taxon>
        <taxon>Boraginaceae</taxon>
        <taxon>Boraginoideae</taxon>
        <taxon>Lithospermeae</taxon>
        <taxon>Lithospermum</taxon>
    </lineage>
</organism>